<keyword evidence="3" id="KW-0378">Hydrolase</keyword>
<organism evidence="7 8">
    <name type="scientific">Rubinisphaera brasiliensis (strain ATCC 49424 / DSM 5305 / JCM 21570 / IAM 15109 / NBRC 103401 / IFAM 1448)</name>
    <name type="common">Planctomyces brasiliensis</name>
    <dbReference type="NCBI Taxonomy" id="756272"/>
    <lineage>
        <taxon>Bacteria</taxon>
        <taxon>Pseudomonadati</taxon>
        <taxon>Planctomycetota</taxon>
        <taxon>Planctomycetia</taxon>
        <taxon>Planctomycetales</taxon>
        <taxon>Planctomycetaceae</taxon>
        <taxon>Rubinisphaera</taxon>
    </lineage>
</organism>
<feature type="chain" id="PRO_5003260572" evidence="5">
    <location>
        <begin position="20"/>
        <end position="561"/>
    </location>
</feature>
<keyword evidence="8" id="KW-1185">Reference proteome</keyword>
<dbReference type="RefSeq" id="WP_013629535.1">
    <property type="nucleotide sequence ID" value="NC_015174.1"/>
</dbReference>
<dbReference type="Gene3D" id="3.40.720.10">
    <property type="entry name" value="Alkaline Phosphatase, subunit A"/>
    <property type="match status" value="1"/>
</dbReference>
<dbReference type="OrthoDB" id="237120at2"/>
<dbReference type="HOGENOM" id="CLU_006332_9_3_0"/>
<dbReference type="PROSITE" id="PS00149">
    <property type="entry name" value="SULFATASE_2"/>
    <property type="match status" value="1"/>
</dbReference>
<evidence type="ECO:0000256" key="4">
    <source>
        <dbReference type="ARBA" id="ARBA00023180"/>
    </source>
</evidence>
<dbReference type="InterPro" id="IPR017850">
    <property type="entry name" value="Alkaline_phosphatase_core_sf"/>
</dbReference>
<dbReference type="PROSITE" id="PS00523">
    <property type="entry name" value="SULFATASE_1"/>
    <property type="match status" value="1"/>
</dbReference>
<keyword evidence="4" id="KW-0325">Glycoprotein</keyword>
<dbReference type="STRING" id="756272.Plabr_3217"/>
<comment type="similarity">
    <text evidence="1">Belongs to the sulfatase family.</text>
</comment>
<dbReference type="InterPro" id="IPR024607">
    <property type="entry name" value="Sulfatase_CS"/>
</dbReference>
<evidence type="ECO:0000259" key="6">
    <source>
        <dbReference type="Pfam" id="PF00884"/>
    </source>
</evidence>
<protein>
    <submittedName>
        <fullName evidence="7">Sulfatase</fullName>
    </submittedName>
</protein>
<dbReference type="SUPFAM" id="SSF53649">
    <property type="entry name" value="Alkaline phosphatase-like"/>
    <property type="match status" value="1"/>
</dbReference>
<evidence type="ECO:0000313" key="7">
    <source>
        <dbReference type="EMBL" id="ADY60814.1"/>
    </source>
</evidence>
<evidence type="ECO:0000256" key="2">
    <source>
        <dbReference type="ARBA" id="ARBA00022729"/>
    </source>
</evidence>
<dbReference type="eggNOG" id="COG3119">
    <property type="taxonomic scope" value="Bacteria"/>
</dbReference>
<dbReference type="Proteomes" id="UP000006860">
    <property type="component" value="Chromosome"/>
</dbReference>
<feature type="signal peptide" evidence="5">
    <location>
        <begin position="1"/>
        <end position="19"/>
    </location>
</feature>
<evidence type="ECO:0000256" key="5">
    <source>
        <dbReference type="SAM" id="SignalP"/>
    </source>
</evidence>
<evidence type="ECO:0000313" key="8">
    <source>
        <dbReference type="Proteomes" id="UP000006860"/>
    </source>
</evidence>
<gene>
    <name evidence="7" type="ordered locus">Plabr_3217</name>
</gene>
<dbReference type="PANTHER" id="PTHR43108:SF6">
    <property type="entry name" value="N-SULPHOGLUCOSAMINE SULPHOHYDROLASE"/>
    <property type="match status" value="1"/>
</dbReference>
<dbReference type="CDD" id="cd16031">
    <property type="entry name" value="G6S_like"/>
    <property type="match status" value="1"/>
</dbReference>
<feature type="domain" description="Sulfatase N-terminal" evidence="6">
    <location>
        <begin position="23"/>
        <end position="390"/>
    </location>
</feature>
<dbReference type="KEGG" id="pbs:Plabr_3217"/>
<dbReference type="AlphaFoldDB" id="F0SJK2"/>
<dbReference type="InterPro" id="IPR000917">
    <property type="entry name" value="Sulfatase_N"/>
</dbReference>
<name>F0SJK2_RUBBR</name>
<proteinExistence type="inferred from homology"/>
<dbReference type="Pfam" id="PF00884">
    <property type="entry name" value="Sulfatase"/>
    <property type="match status" value="1"/>
</dbReference>
<dbReference type="GO" id="GO:0016787">
    <property type="term" value="F:hydrolase activity"/>
    <property type="evidence" value="ECO:0007669"/>
    <property type="project" value="UniProtKB-KW"/>
</dbReference>
<dbReference type="PANTHER" id="PTHR43108">
    <property type="entry name" value="N-ACETYLGLUCOSAMINE-6-SULFATASE FAMILY MEMBER"/>
    <property type="match status" value="1"/>
</dbReference>
<accession>F0SJK2</accession>
<evidence type="ECO:0000256" key="1">
    <source>
        <dbReference type="ARBA" id="ARBA00008779"/>
    </source>
</evidence>
<sequence length="561" mass="64179">MLRTSVLSLILLLPGLAGAADRPNILYIMSDDHAAHGISAYGSRLAKIAPTPNIDRLANEGALFTNAFCTNSICSPSRACVLTGQYNHTNGAFDLGGKVEPGDQMLAIQMKKAGYQTAMIGKWHLKVEPADFDYYCVLPGQGKYHNPEFRVRGDKPWGKNLIKFDNMHVTDAITDLTLDWLKEGRDEDKPFFLMHHYKAPHDYFDNAPRYESYLAGVDIPAPDSLWKRGDEFGSMATRGANDELVPHIGTSIGSRNPRRSYLLDLPDMYPNEFPEGYDPKYFSDEENKRLAYNAYLRKFLRCVKGIDDNLGRLFAHLEETGELDNTVIIYTGDQGFMLGEHDYQDKRWMYEESQRMPFLVRYPKTIPAGQKIDAIVENVDYGPTMLEFAGAEIPESVQGRSFKSLLETGKEPEDWKQEAYYRYWMHMAHHDNPAHVGIRTKTHKLIYYYGCNYDGGYQTPAGWELYDLVKDPHETRNLYDDPASADLVKELKQRLAETRVRVGDDGSHFPACEKIVQEFWDYDEADRKKAARISHEYLARRKAELEANKRNIKTWEGNTDN</sequence>
<dbReference type="EMBL" id="CP002546">
    <property type="protein sequence ID" value="ADY60814.1"/>
    <property type="molecule type" value="Genomic_DNA"/>
</dbReference>
<keyword evidence="2 5" id="KW-0732">Signal</keyword>
<reference evidence="8" key="1">
    <citation type="submission" date="2011-02" db="EMBL/GenBank/DDBJ databases">
        <title>The complete genome of Planctomyces brasiliensis DSM 5305.</title>
        <authorList>
            <person name="Lucas S."/>
            <person name="Copeland A."/>
            <person name="Lapidus A."/>
            <person name="Bruce D."/>
            <person name="Goodwin L."/>
            <person name="Pitluck S."/>
            <person name="Kyrpides N."/>
            <person name="Mavromatis K."/>
            <person name="Pagani I."/>
            <person name="Ivanova N."/>
            <person name="Ovchinnikova G."/>
            <person name="Lu M."/>
            <person name="Detter J.C."/>
            <person name="Han C."/>
            <person name="Land M."/>
            <person name="Hauser L."/>
            <person name="Markowitz V."/>
            <person name="Cheng J.-F."/>
            <person name="Hugenholtz P."/>
            <person name="Woyke T."/>
            <person name="Wu D."/>
            <person name="Tindall B."/>
            <person name="Pomrenke H.G."/>
            <person name="Brambilla E."/>
            <person name="Klenk H.-P."/>
            <person name="Eisen J.A."/>
        </authorList>
    </citation>
    <scope>NUCLEOTIDE SEQUENCE [LARGE SCALE GENOMIC DNA]</scope>
    <source>
        <strain evidence="8">ATCC 49424 / DSM 5305 / JCM 21570 / NBRC 103401 / IFAM 1448</strain>
    </source>
</reference>
<evidence type="ECO:0000256" key="3">
    <source>
        <dbReference type="ARBA" id="ARBA00022801"/>
    </source>
</evidence>